<evidence type="ECO:0000256" key="4">
    <source>
        <dbReference type="ARBA" id="ARBA00022803"/>
    </source>
</evidence>
<evidence type="ECO:0008006" key="9">
    <source>
        <dbReference type="Google" id="ProtNLM"/>
    </source>
</evidence>
<dbReference type="PANTHER" id="PTHR13143:SF6">
    <property type="entry name" value="TETRATRICOPEPTIDE REPEAT PROTEIN 19, MITOCHONDRIAL"/>
    <property type="match status" value="1"/>
</dbReference>
<dbReference type="Gene3D" id="1.25.40.10">
    <property type="entry name" value="Tetratricopeptide repeat domain"/>
    <property type="match status" value="2"/>
</dbReference>
<name>A0ABP1R7E9_9HEXA</name>
<proteinExistence type="inferred from homology"/>
<keyword evidence="4" id="KW-0802">TPR repeat</keyword>
<dbReference type="InterPro" id="IPR040395">
    <property type="entry name" value="TTC19"/>
</dbReference>
<evidence type="ECO:0000256" key="2">
    <source>
        <dbReference type="ARBA" id="ARBA00008219"/>
    </source>
</evidence>
<keyword evidence="8" id="KW-1185">Reference proteome</keyword>
<evidence type="ECO:0000313" key="8">
    <source>
        <dbReference type="Proteomes" id="UP001642540"/>
    </source>
</evidence>
<dbReference type="SMART" id="SM00028">
    <property type="entry name" value="TPR"/>
    <property type="match status" value="4"/>
</dbReference>
<comment type="similarity">
    <text evidence="2">Belongs to the TTC19 family.</text>
</comment>
<comment type="caution">
    <text evidence="7">The sequence shown here is derived from an EMBL/GenBank/DDBJ whole genome shotgun (WGS) entry which is preliminary data.</text>
</comment>
<sequence>MYKRAINSYSRAFVFYISPTFKYSCQNIANRFAPSNLINQSQKSFTSFCSSRVKDGVWKLYSTSRFSHFRSKSFDARRNVVGLGFSLSLLGFFEKKELTTEDKILMEMKRAILAIQEGEIKKAESHLEKAWQMSSDEALEKVKTQILDIRANLAFQVGDLDAAEKLFKTVCQRLVYHQAVPVRHNSIVEISIKLSQILALKGNFEDSMAGFQYCADTQREKIEKEGVNDEDTLLLAAWSLHSLAQAYLGKGTQGQVNLNLVKRASDLAKEAYSYAAKAIGPDSQQALAISSDLASILALQGDVDAALEKYKECEVIAAEKHNYLQPAIHVNTGSLYLQKGNYDEAERLCKEAKKLARRFKDKESATRAEECIMRSNSMRQQKI</sequence>
<dbReference type="Pfam" id="PF13176">
    <property type="entry name" value="TPR_7"/>
    <property type="match status" value="1"/>
</dbReference>
<dbReference type="PANTHER" id="PTHR13143">
    <property type="entry name" value="TETRATRICOPEPTIDE REPEAT PROTEIN 19"/>
    <property type="match status" value="1"/>
</dbReference>
<keyword evidence="6" id="KW-0496">Mitochondrion</keyword>
<evidence type="ECO:0000313" key="7">
    <source>
        <dbReference type="EMBL" id="CAL8121782.1"/>
    </source>
</evidence>
<keyword evidence="5" id="KW-0809">Transit peptide</keyword>
<dbReference type="EMBL" id="CAXLJM020000066">
    <property type="protein sequence ID" value="CAL8121782.1"/>
    <property type="molecule type" value="Genomic_DNA"/>
</dbReference>
<evidence type="ECO:0000256" key="5">
    <source>
        <dbReference type="ARBA" id="ARBA00022946"/>
    </source>
</evidence>
<keyword evidence="3" id="KW-0677">Repeat</keyword>
<organism evidence="7 8">
    <name type="scientific">Orchesella dallaii</name>
    <dbReference type="NCBI Taxonomy" id="48710"/>
    <lineage>
        <taxon>Eukaryota</taxon>
        <taxon>Metazoa</taxon>
        <taxon>Ecdysozoa</taxon>
        <taxon>Arthropoda</taxon>
        <taxon>Hexapoda</taxon>
        <taxon>Collembola</taxon>
        <taxon>Entomobryomorpha</taxon>
        <taxon>Entomobryoidea</taxon>
        <taxon>Orchesellidae</taxon>
        <taxon>Orchesellinae</taxon>
        <taxon>Orchesella</taxon>
    </lineage>
</organism>
<comment type="subcellular location">
    <subcellularLocation>
        <location evidence="1">Mitochondrion</location>
    </subcellularLocation>
</comment>
<protein>
    <recommendedName>
        <fullName evidence="9">Tetratricopeptide repeat protein 19, mitochondrial</fullName>
    </recommendedName>
</protein>
<dbReference type="SUPFAM" id="SSF48452">
    <property type="entry name" value="TPR-like"/>
    <property type="match status" value="1"/>
</dbReference>
<dbReference type="InterPro" id="IPR011990">
    <property type="entry name" value="TPR-like_helical_dom_sf"/>
</dbReference>
<dbReference type="Proteomes" id="UP001642540">
    <property type="component" value="Unassembled WGS sequence"/>
</dbReference>
<gene>
    <name evidence="7" type="ORF">ODALV1_LOCUS19537</name>
</gene>
<reference evidence="7 8" key="1">
    <citation type="submission" date="2024-08" db="EMBL/GenBank/DDBJ databases">
        <authorList>
            <person name="Cucini C."/>
            <person name="Frati F."/>
        </authorList>
    </citation>
    <scope>NUCLEOTIDE SEQUENCE [LARGE SCALE GENOMIC DNA]</scope>
</reference>
<evidence type="ECO:0000256" key="1">
    <source>
        <dbReference type="ARBA" id="ARBA00004173"/>
    </source>
</evidence>
<dbReference type="InterPro" id="IPR019734">
    <property type="entry name" value="TPR_rpt"/>
</dbReference>
<evidence type="ECO:0000256" key="6">
    <source>
        <dbReference type="ARBA" id="ARBA00023128"/>
    </source>
</evidence>
<evidence type="ECO:0000256" key="3">
    <source>
        <dbReference type="ARBA" id="ARBA00022737"/>
    </source>
</evidence>
<accession>A0ABP1R7E9</accession>